<keyword evidence="3" id="KW-0238">DNA-binding</keyword>
<dbReference type="FunFam" id="1.10.10.10:FF:000029">
    <property type="entry name" value="Proliferation-associated 2G4, a"/>
    <property type="match status" value="1"/>
</dbReference>
<comment type="similarity">
    <text evidence="1">Belongs to the peptidase M24 family.</text>
</comment>
<organism evidence="3 4">
    <name type="scientific">Pyronema omphalodes (strain CBS 100304)</name>
    <name type="common">Pyronema confluens</name>
    <dbReference type="NCBI Taxonomy" id="1076935"/>
    <lineage>
        <taxon>Eukaryota</taxon>
        <taxon>Fungi</taxon>
        <taxon>Dikarya</taxon>
        <taxon>Ascomycota</taxon>
        <taxon>Pezizomycotina</taxon>
        <taxon>Pezizomycetes</taxon>
        <taxon>Pezizales</taxon>
        <taxon>Pyronemataceae</taxon>
        <taxon>Pyronema</taxon>
    </lineage>
</organism>
<dbReference type="InterPro" id="IPR036388">
    <property type="entry name" value="WH-like_DNA-bd_sf"/>
</dbReference>
<evidence type="ECO:0000313" key="3">
    <source>
        <dbReference type="EMBL" id="CCX11103.1"/>
    </source>
</evidence>
<dbReference type="PANTHER" id="PTHR10804">
    <property type="entry name" value="PROTEASE FAMILY M24 METHIONYL AMINOPEPTIDASE, AMINOPEPTIDASE P"/>
    <property type="match status" value="1"/>
</dbReference>
<feature type="domain" description="Peptidase M24" evidence="2">
    <location>
        <begin position="35"/>
        <end position="171"/>
    </location>
</feature>
<proteinExistence type="inferred from homology"/>
<dbReference type="STRING" id="1076935.U4LGY3"/>
<dbReference type="GO" id="GO:0003677">
    <property type="term" value="F:DNA binding"/>
    <property type="evidence" value="ECO:0007669"/>
    <property type="project" value="UniProtKB-KW"/>
</dbReference>
<evidence type="ECO:0000313" key="4">
    <source>
        <dbReference type="Proteomes" id="UP000018144"/>
    </source>
</evidence>
<dbReference type="SUPFAM" id="SSF46785">
    <property type="entry name" value="Winged helix' DNA-binding domain"/>
    <property type="match status" value="1"/>
</dbReference>
<dbReference type="AlphaFoldDB" id="U4LGY3"/>
<name>U4LGY3_PYROM</name>
<gene>
    <name evidence="3" type="ORF">PCON_10697</name>
</gene>
<evidence type="ECO:0000259" key="2">
    <source>
        <dbReference type="Pfam" id="PF00557"/>
    </source>
</evidence>
<reference evidence="3 4" key="1">
    <citation type="journal article" date="2013" name="PLoS Genet.">
        <title>The genome and development-dependent transcriptomes of Pyronema confluens: a window into fungal evolution.</title>
        <authorList>
            <person name="Traeger S."/>
            <person name="Altegoer F."/>
            <person name="Freitag M."/>
            <person name="Gabaldon T."/>
            <person name="Kempken F."/>
            <person name="Kumar A."/>
            <person name="Marcet-Houben M."/>
            <person name="Poggeler S."/>
            <person name="Stajich J.E."/>
            <person name="Nowrousian M."/>
        </authorList>
    </citation>
    <scope>NUCLEOTIDE SEQUENCE [LARGE SCALE GENOMIC DNA]</scope>
    <source>
        <strain evidence="4">CBS 100304</strain>
        <tissue evidence="3">Vegetative mycelium</tissue>
    </source>
</reference>
<dbReference type="InterPro" id="IPR000994">
    <property type="entry name" value="Pept_M24"/>
</dbReference>
<dbReference type="OrthoDB" id="5876363at2759"/>
<dbReference type="Gene3D" id="1.10.10.10">
    <property type="entry name" value="Winged helix-like DNA-binding domain superfamily/Winged helix DNA-binding domain"/>
    <property type="match status" value="1"/>
</dbReference>
<dbReference type="Pfam" id="PF00557">
    <property type="entry name" value="Peptidase_M24"/>
    <property type="match status" value="1"/>
</dbReference>
<dbReference type="PANTHER" id="PTHR10804:SF11">
    <property type="entry name" value="PROLIFERATION-ASSOCIATED PROTEIN 2G4"/>
    <property type="match status" value="1"/>
</dbReference>
<sequence length="404" mass="44226">MADAEKTQTKTEEVEQITDHREKDYTLANPDTLTKYKSASEIAQRVLAEVTKAAVPGATILSLCQKGDELLEAETAKVYKGKKISKGIAFPTTVSPNDILTPYTPIASDAAEAEIVIKEGDVLKIQLGAQIDGLPGIVADTIVVGAASDEAKELLLATHYATEALLRLLLPAEAHPNHTEEKPYKAPTSYAITQTIQKIADVYGCKVVENTTSYDITHNEIEGKKRVVLAPGENMARSEGSPEVNDVWGVEIWLSKGSGKVKNMTGKRATLFKKTDVKCSLKRESARKTYNEIAKKFGAFPFGLRQLEDERTAKMGVIELVRSNILRSFEVQCDKDGALISRIYITAAITKNGITKLAAPPALDLEKFTSEKKIEDEEILKLLELPLKQDAKKKKKAAKKEVSA</sequence>
<dbReference type="Proteomes" id="UP000018144">
    <property type="component" value="Unassembled WGS sequence"/>
</dbReference>
<dbReference type="InterPro" id="IPR036390">
    <property type="entry name" value="WH_DNA-bd_sf"/>
</dbReference>
<accession>U4LGY3</accession>
<evidence type="ECO:0000256" key="1">
    <source>
        <dbReference type="ARBA" id="ARBA00007319"/>
    </source>
</evidence>
<dbReference type="EMBL" id="HF935594">
    <property type="protein sequence ID" value="CCX11103.1"/>
    <property type="molecule type" value="Genomic_DNA"/>
</dbReference>
<dbReference type="OMA" id="SRMFYSE"/>
<dbReference type="eggNOG" id="KOG2776">
    <property type="taxonomic scope" value="Eukaryota"/>
</dbReference>
<dbReference type="SUPFAM" id="SSF55920">
    <property type="entry name" value="Creatinase/aminopeptidase"/>
    <property type="match status" value="1"/>
</dbReference>
<dbReference type="Gene3D" id="3.90.230.10">
    <property type="entry name" value="Creatinase/methionine aminopeptidase superfamily"/>
    <property type="match status" value="1"/>
</dbReference>
<dbReference type="InterPro" id="IPR047113">
    <property type="entry name" value="PA2G4/ARX1"/>
</dbReference>
<dbReference type="InterPro" id="IPR036005">
    <property type="entry name" value="Creatinase/aminopeptidase-like"/>
</dbReference>
<keyword evidence="4" id="KW-1185">Reference proteome</keyword>
<protein>
    <submittedName>
        <fullName evidence="3">Similar to Curved DNA-binding protein acc. no. Q09184</fullName>
    </submittedName>
</protein>
<dbReference type="CDD" id="cd01089">
    <property type="entry name" value="PA2G4-like"/>
    <property type="match status" value="1"/>
</dbReference>